<protein>
    <submittedName>
        <fullName evidence="1">Tonb-dependent outer membrane receptor oar-like protein</fullName>
    </submittedName>
</protein>
<dbReference type="AlphaFoldDB" id="T1CLI4"/>
<gene>
    <name evidence="1" type="ORF">B1A_06863</name>
</gene>
<proteinExistence type="predicted"/>
<reference evidence="1" key="2">
    <citation type="journal article" date="2014" name="ISME J.">
        <title>Microbial stratification in low pH oxic and suboxic macroscopic growths along an acid mine drainage.</title>
        <authorList>
            <person name="Mendez-Garcia C."/>
            <person name="Mesa V."/>
            <person name="Sprenger R.R."/>
            <person name="Richter M."/>
            <person name="Diez M.S."/>
            <person name="Solano J."/>
            <person name="Bargiela R."/>
            <person name="Golyshina O.V."/>
            <person name="Manteca A."/>
            <person name="Ramos J.L."/>
            <person name="Gallego J.R."/>
            <person name="Llorente I."/>
            <person name="Martins Dos Santos V.A."/>
            <person name="Jensen O.N."/>
            <person name="Pelaez A.I."/>
            <person name="Sanchez J."/>
            <person name="Ferrer M."/>
        </authorList>
    </citation>
    <scope>NUCLEOTIDE SEQUENCE</scope>
</reference>
<comment type="caution">
    <text evidence="1">The sequence shown here is derived from an EMBL/GenBank/DDBJ whole genome shotgun (WGS) entry which is preliminary data.</text>
</comment>
<reference evidence="1" key="1">
    <citation type="submission" date="2013-08" db="EMBL/GenBank/DDBJ databases">
        <authorList>
            <person name="Mendez C."/>
            <person name="Richter M."/>
            <person name="Ferrer M."/>
            <person name="Sanchez J."/>
        </authorList>
    </citation>
    <scope>NUCLEOTIDE SEQUENCE</scope>
</reference>
<sequence length="114" mass="12446">MWQINDALNLQYGLRWDIPEVGTKPAYNAGFAQAFGMPNNNTINGHSVLEPRLSFNYTFDTALPTQLRGGIGLFMGATPAVWQSNPFTNNGINVVTYTAYNQATGGPLSSNPYN</sequence>
<dbReference type="EMBL" id="AUZX01004963">
    <property type="protein sequence ID" value="EQD69550.1"/>
    <property type="molecule type" value="Genomic_DNA"/>
</dbReference>
<organism evidence="1">
    <name type="scientific">mine drainage metagenome</name>
    <dbReference type="NCBI Taxonomy" id="410659"/>
    <lineage>
        <taxon>unclassified sequences</taxon>
        <taxon>metagenomes</taxon>
        <taxon>ecological metagenomes</taxon>
    </lineage>
</organism>
<feature type="non-terminal residue" evidence="1">
    <location>
        <position position="114"/>
    </location>
</feature>
<accession>T1CLI4</accession>
<keyword evidence="1" id="KW-0675">Receptor</keyword>
<evidence type="ECO:0000313" key="1">
    <source>
        <dbReference type="EMBL" id="EQD69550.1"/>
    </source>
</evidence>
<name>T1CLI4_9ZZZZ</name>